<dbReference type="AlphaFoldDB" id="A0A0F9LGN4"/>
<gene>
    <name evidence="1" type="ORF">LCGC14_1201820</name>
</gene>
<reference evidence="1" key="1">
    <citation type="journal article" date="2015" name="Nature">
        <title>Complex archaea that bridge the gap between prokaryotes and eukaryotes.</title>
        <authorList>
            <person name="Spang A."/>
            <person name="Saw J.H."/>
            <person name="Jorgensen S.L."/>
            <person name="Zaremba-Niedzwiedzka K."/>
            <person name="Martijn J."/>
            <person name="Lind A.E."/>
            <person name="van Eijk R."/>
            <person name="Schleper C."/>
            <person name="Guy L."/>
            <person name="Ettema T.J."/>
        </authorList>
    </citation>
    <scope>NUCLEOTIDE SEQUENCE</scope>
</reference>
<evidence type="ECO:0008006" key="2">
    <source>
        <dbReference type="Google" id="ProtNLM"/>
    </source>
</evidence>
<comment type="caution">
    <text evidence="1">The sequence shown here is derived from an EMBL/GenBank/DDBJ whole genome shotgun (WGS) entry which is preliminary data.</text>
</comment>
<evidence type="ECO:0000313" key="1">
    <source>
        <dbReference type="EMBL" id="KKM94089.1"/>
    </source>
</evidence>
<name>A0A0F9LGN4_9ZZZZ</name>
<accession>A0A0F9LGN4</accession>
<protein>
    <recommendedName>
        <fullName evidence="2">DUF5666 domain-containing protein</fullName>
    </recommendedName>
</protein>
<organism evidence="1">
    <name type="scientific">marine sediment metagenome</name>
    <dbReference type="NCBI Taxonomy" id="412755"/>
    <lineage>
        <taxon>unclassified sequences</taxon>
        <taxon>metagenomes</taxon>
        <taxon>ecological metagenomes</taxon>
    </lineage>
</organism>
<sequence>MKKLITVLLVAVMIATVIPFVAGAKSIGRRSIILKGKVLKVNKHYLVMKALKANRLGRKLIHKKVVLRVTKNTKVLGNGGKRHISDLVKGERIFVRALKRRKSKTLLARVIICKKAIRGKRKAHKFIGIVKSISASHIKVKVKRVNRYSRKFRKKTITFPIHDGTKIRVDDKPAKITDIVKGDTVLVISKAPKGSNFFGAYLVNKITD</sequence>
<dbReference type="EMBL" id="LAZR01006183">
    <property type="protein sequence ID" value="KKM94089.1"/>
    <property type="molecule type" value="Genomic_DNA"/>
</dbReference>
<proteinExistence type="predicted"/>